<proteinExistence type="predicted"/>
<reference evidence="1" key="1">
    <citation type="journal article" date="2014" name="Nat. Commun.">
        <title>The tobacco genome sequence and its comparison with those of tomato and potato.</title>
        <authorList>
            <person name="Sierro N."/>
            <person name="Battey J.N."/>
            <person name="Ouadi S."/>
            <person name="Bakaher N."/>
            <person name="Bovet L."/>
            <person name="Willig A."/>
            <person name="Goepfert S."/>
            <person name="Peitsch M.C."/>
            <person name="Ivanov N.V."/>
        </authorList>
    </citation>
    <scope>NUCLEOTIDE SEQUENCE [LARGE SCALE GENOMIC DNA]</scope>
</reference>
<evidence type="ECO:0000313" key="2">
    <source>
        <dbReference type="RefSeq" id="XP_075099262.1"/>
    </source>
</evidence>
<accession>A0AC58TPV6</accession>
<dbReference type="RefSeq" id="XP_075099262.1">
    <property type="nucleotide sequence ID" value="XM_075243161.1"/>
</dbReference>
<organism evidence="1 2">
    <name type="scientific">Nicotiana tabacum</name>
    <name type="common">Common tobacco</name>
    <dbReference type="NCBI Taxonomy" id="4097"/>
    <lineage>
        <taxon>Eukaryota</taxon>
        <taxon>Viridiplantae</taxon>
        <taxon>Streptophyta</taxon>
        <taxon>Embryophyta</taxon>
        <taxon>Tracheophyta</taxon>
        <taxon>Spermatophyta</taxon>
        <taxon>Magnoliopsida</taxon>
        <taxon>eudicotyledons</taxon>
        <taxon>Gunneridae</taxon>
        <taxon>Pentapetalae</taxon>
        <taxon>asterids</taxon>
        <taxon>lamiids</taxon>
        <taxon>Solanales</taxon>
        <taxon>Solanaceae</taxon>
        <taxon>Nicotianoideae</taxon>
        <taxon>Nicotianeae</taxon>
        <taxon>Nicotiana</taxon>
    </lineage>
</organism>
<keyword evidence="1" id="KW-1185">Reference proteome</keyword>
<name>A0AC58TPV6_TOBAC</name>
<sequence length="154" mass="18415">MIDNYRHWHEKLPFALLGYRTTVRTSTGAMPYFLVYGTEVVLPTEVEIPSLRVIQEIKLSNEEWVKNRYEQLMLIDENRMNTVCHCQLYQNRMARAFNKKVKPRQFKPGQLIFKIAEAKINNEYNYQNHWSSGLNFFILFYRKLHLLNDDNPGI</sequence>
<evidence type="ECO:0000313" key="1">
    <source>
        <dbReference type="Proteomes" id="UP000790787"/>
    </source>
</evidence>
<protein>
    <submittedName>
        <fullName evidence="2">Uncharacterized protein LOC142176094</fullName>
    </submittedName>
</protein>
<gene>
    <name evidence="2" type="primary">LOC142176094</name>
</gene>
<reference evidence="2" key="2">
    <citation type="submission" date="2025-08" db="UniProtKB">
        <authorList>
            <consortium name="RefSeq"/>
        </authorList>
    </citation>
    <scope>IDENTIFICATION</scope>
    <source>
        <tissue evidence="2">Leaf</tissue>
    </source>
</reference>
<dbReference type="Proteomes" id="UP000790787">
    <property type="component" value="Chromosome 22"/>
</dbReference>